<evidence type="ECO:0000256" key="1">
    <source>
        <dbReference type="SAM" id="MobiDB-lite"/>
    </source>
</evidence>
<protein>
    <submittedName>
        <fullName evidence="2">Uncharacterized protein</fullName>
    </submittedName>
</protein>
<dbReference type="AlphaFoldDB" id="A0A317F5G6"/>
<name>A0A317F5G6_9PROT</name>
<accession>A0A317F5G6</accession>
<feature type="region of interest" description="Disordered" evidence="1">
    <location>
        <begin position="142"/>
        <end position="169"/>
    </location>
</feature>
<proteinExistence type="predicted"/>
<dbReference type="Proteomes" id="UP000245765">
    <property type="component" value="Unassembled WGS sequence"/>
</dbReference>
<keyword evidence="3" id="KW-1185">Reference proteome</keyword>
<reference evidence="3" key="1">
    <citation type="submission" date="2018-05" db="EMBL/GenBank/DDBJ databases">
        <authorList>
            <person name="Du Z."/>
            <person name="Wang X."/>
        </authorList>
    </citation>
    <scope>NUCLEOTIDE SEQUENCE [LARGE SCALE GENOMIC DNA]</scope>
    <source>
        <strain evidence="3">CQN31</strain>
    </source>
</reference>
<dbReference type="EMBL" id="QGNA01000007">
    <property type="protein sequence ID" value="PWS34380.1"/>
    <property type="molecule type" value="Genomic_DNA"/>
</dbReference>
<evidence type="ECO:0000313" key="3">
    <source>
        <dbReference type="Proteomes" id="UP000245765"/>
    </source>
</evidence>
<dbReference type="RefSeq" id="WP_109873353.1">
    <property type="nucleotide sequence ID" value="NZ_QGNA01000007.1"/>
</dbReference>
<dbReference type="OrthoDB" id="7257684at2"/>
<comment type="caution">
    <text evidence="2">The sequence shown here is derived from an EMBL/GenBank/DDBJ whole genome shotgun (WGS) entry which is preliminary data.</text>
</comment>
<evidence type="ECO:0000313" key="2">
    <source>
        <dbReference type="EMBL" id="PWS34380.1"/>
    </source>
</evidence>
<gene>
    <name evidence="2" type="ORF">DFH01_25525</name>
</gene>
<organism evidence="2 3">
    <name type="scientific">Falsiroseomonas bella</name>
    <dbReference type="NCBI Taxonomy" id="2184016"/>
    <lineage>
        <taxon>Bacteria</taxon>
        <taxon>Pseudomonadati</taxon>
        <taxon>Pseudomonadota</taxon>
        <taxon>Alphaproteobacteria</taxon>
        <taxon>Acetobacterales</taxon>
        <taxon>Roseomonadaceae</taxon>
        <taxon>Falsiroseomonas</taxon>
    </lineage>
</organism>
<feature type="compositionally biased region" description="Basic and acidic residues" evidence="1">
    <location>
        <begin position="142"/>
        <end position="156"/>
    </location>
</feature>
<sequence length="169" mass="19244">MTTKRITVFRAGVFSTEPHPPWMEAVHAAEVEREDYDAALDLVLGQRTSHTAVNGVAWPAAEVITRRTPDGGYFVDMMAEEYSHAEVWIPDPADWLPFHVGYVEPFLMTHATIRRNDCLDRLTNALIAFARHGEGRHIDRLTGESRIDEREDEERRKRSAAARSRTTSN</sequence>